<dbReference type="PANTHER" id="PTHR32108">
    <property type="entry name" value="DNA-DIRECTED RNA POLYMERASE SUBUNIT ALPHA"/>
    <property type="match status" value="1"/>
</dbReference>
<gene>
    <name evidence="4" type="ORF">V6N11_007921</name>
</gene>
<dbReference type="InterPro" id="IPR005162">
    <property type="entry name" value="Retrotrans_gag_dom"/>
</dbReference>
<evidence type="ECO:0000313" key="5">
    <source>
        <dbReference type="Proteomes" id="UP001396334"/>
    </source>
</evidence>
<keyword evidence="1" id="KW-0175">Coiled coil</keyword>
<feature type="region of interest" description="Disordered" evidence="2">
    <location>
        <begin position="1"/>
        <end position="25"/>
    </location>
</feature>
<reference evidence="4 5" key="1">
    <citation type="journal article" date="2024" name="G3 (Bethesda)">
        <title>Genome assembly of Hibiscus sabdariffa L. provides insights into metabolisms of medicinal natural products.</title>
        <authorList>
            <person name="Kim T."/>
        </authorList>
    </citation>
    <scope>NUCLEOTIDE SEQUENCE [LARGE SCALE GENOMIC DNA]</scope>
    <source>
        <strain evidence="4">TK-2024</strain>
        <tissue evidence="4">Old leaves</tissue>
    </source>
</reference>
<feature type="compositionally biased region" description="Polar residues" evidence="2">
    <location>
        <begin position="429"/>
        <end position="443"/>
    </location>
</feature>
<dbReference type="EMBL" id="JBBPBN010000048">
    <property type="protein sequence ID" value="KAK8993699.1"/>
    <property type="molecule type" value="Genomic_DNA"/>
</dbReference>
<evidence type="ECO:0000256" key="2">
    <source>
        <dbReference type="SAM" id="MobiDB-lite"/>
    </source>
</evidence>
<feature type="coiled-coil region" evidence="1">
    <location>
        <begin position="173"/>
        <end position="200"/>
    </location>
</feature>
<evidence type="ECO:0000256" key="1">
    <source>
        <dbReference type="SAM" id="Coils"/>
    </source>
</evidence>
<evidence type="ECO:0000313" key="4">
    <source>
        <dbReference type="EMBL" id="KAK8993699.1"/>
    </source>
</evidence>
<feature type="region of interest" description="Disordered" evidence="2">
    <location>
        <begin position="425"/>
        <end position="446"/>
    </location>
</feature>
<keyword evidence="5" id="KW-1185">Reference proteome</keyword>
<name>A0ABR2PZ32_9ROSI</name>
<sequence length="643" mass="72767">MTAILDKSKGKQIQHPYGTRRKTKMVNEDRLKKLEQDQKELHDDLMKQMEDRLAKVQQDMREDIMKSQQDMLGKLAQMLGFQLPEKGEASILNHPPNPINESGEPTYPPGFTSIQARMQPESQPRVILSRGKAPLSQVGASVPVNVLSTSKDLPGENQAENFVSEMDQLFETEKLKNETSKEIEDRCKRLEEKLEALEVVETFSGFEANELSLVPDLVLPPKFKIPEFEKYDGTSCPRAHLTMFCRRMTGYGKHDKLLVHCFQDSLSGSATRWYNQLSRHQIKSWKDLAKAFLEQYKHVSDMVPDRLTLQHMKQKTNESFRQYAQRWRDVAAQVQPPLGEKETVVIFIQTLEGPILDRLIGNATTNFADLVLSGELIENAVKSSKIESGGSSSHRRSSIGRKDHEVNSSGIYNVGYSKPVTISRPDLAATTQSSKKPESNSSRPVREKLSFTPIPITYGELFPQLLKEGLVAINYVSPLQPPYPFWYKADAHCDFHGGTPGHNIENCMTFKRVVQNLINVCKLGFEAPQKPNTTEDPLPNHGGGVNVIFEEDNRIVKTCVSEVESPLSWVWKKIFEARLIDQGAMIPEGHVGPYCEFHGDDGHNIQDCCEFRVTVQALIDKKEIEFFEEANRFRSGTFESSAL</sequence>
<feature type="domain" description="Retrotransposon gag" evidence="3">
    <location>
        <begin position="264"/>
        <end position="351"/>
    </location>
</feature>
<protein>
    <recommendedName>
        <fullName evidence="3">Retrotransposon gag domain-containing protein</fullName>
    </recommendedName>
</protein>
<feature type="region of interest" description="Disordered" evidence="2">
    <location>
        <begin position="384"/>
        <end position="404"/>
    </location>
</feature>
<evidence type="ECO:0000259" key="3">
    <source>
        <dbReference type="Pfam" id="PF03732"/>
    </source>
</evidence>
<dbReference type="PANTHER" id="PTHR32108:SF5">
    <property type="entry name" value="DYNACTIN SUBUNIT 1-LIKE"/>
    <property type="match status" value="1"/>
</dbReference>
<accession>A0ABR2PZ32</accession>
<dbReference type="Proteomes" id="UP001396334">
    <property type="component" value="Unassembled WGS sequence"/>
</dbReference>
<organism evidence="4 5">
    <name type="scientific">Hibiscus sabdariffa</name>
    <name type="common">roselle</name>
    <dbReference type="NCBI Taxonomy" id="183260"/>
    <lineage>
        <taxon>Eukaryota</taxon>
        <taxon>Viridiplantae</taxon>
        <taxon>Streptophyta</taxon>
        <taxon>Embryophyta</taxon>
        <taxon>Tracheophyta</taxon>
        <taxon>Spermatophyta</taxon>
        <taxon>Magnoliopsida</taxon>
        <taxon>eudicotyledons</taxon>
        <taxon>Gunneridae</taxon>
        <taxon>Pentapetalae</taxon>
        <taxon>rosids</taxon>
        <taxon>malvids</taxon>
        <taxon>Malvales</taxon>
        <taxon>Malvaceae</taxon>
        <taxon>Malvoideae</taxon>
        <taxon>Hibiscus</taxon>
    </lineage>
</organism>
<comment type="caution">
    <text evidence="4">The sequence shown here is derived from an EMBL/GenBank/DDBJ whole genome shotgun (WGS) entry which is preliminary data.</text>
</comment>
<proteinExistence type="predicted"/>
<dbReference type="Pfam" id="PF03732">
    <property type="entry name" value="Retrotrans_gag"/>
    <property type="match status" value="1"/>
</dbReference>
<feature type="coiled-coil region" evidence="1">
    <location>
        <begin position="31"/>
        <end position="66"/>
    </location>
</feature>